<proteinExistence type="predicted"/>
<dbReference type="SUPFAM" id="SSF53335">
    <property type="entry name" value="S-adenosyl-L-methionine-dependent methyltransferases"/>
    <property type="match status" value="1"/>
</dbReference>
<dbReference type="NCBIfam" id="TIGR02081">
    <property type="entry name" value="metW"/>
    <property type="match status" value="1"/>
</dbReference>
<reference evidence="1" key="1">
    <citation type="submission" date="2020-10" db="EMBL/GenBank/DDBJ databases">
        <title>Connecting structure to function with the recovery of over 1000 high-quality activated sludge metagenome-assembled genomes encoding full-length rRNA genes using long-read sequencing.</title>
        <authorList>
            <person name="Singleton C.M."/>
            <person name="Petriglieri F."/>
            <person name="Kristensen J.M."/>
            <person name="Kirkegaard R.H."/>
            <person name="Michaelsen T.Y."/>
            <person name="Andersen M.H."/>
            <person name="Karst S.M."/>
            <person name="Dueholm M.S."/>
            <person name="Nielsen P.H."/>
            <person name="Albertsen M."/>
        </authorList>
    </citation>
    <scope>NUCLEOTIDE SEQUENCE</scope>
    <source>
        <strain evidence="1">EsbW_18-Q3-R4-48_MAXAC.044</strain>
    </source>
</reference>
<comment type="caution">
    <text evidence="1">The sequence shown here is derived from an EMBL/GenBank/DDBJ whole genome shotgun (WGS) entry which is preliminary data.</text>
</comment>
<accession>A0A9D7FFG2</accession>
<evidence type="ECO:0000313" key="2">
    <source>
        <dbReference type="Proteomes" id="UP000886602"/>
    </source>
</evidence>
<name>A0A9D7FFG2_9RHOO</name>
<dbReference type="CDD" id="cd02440">
    <property type="entry name" value="AdoMet_MTases"/>
    <property type="match status" value="1"/>
</dbReference>
<evidence type="ECO:0000313" key="1">
    <source>
        <dbReference type="EMBL" id="MBK7425348.1"/>
    </source>
</evidence>
<gene>
    <name evidence="1" type="primary">metW</name>
    <name evidence="1" type="ORF">IPJ48_20975</name>
</gene>
<dbReference type="Proteomes" id="UP000886602">
    <property type="component" value="Unassembled WGS sequence"/>
</dbReference>
<sequence length="210" mass="23336">MSNGNPHNPLTAKERERFDFAVIANWIPPGERVLDLGCGDGKLLRYLRETKGVIGYGVEIDHGSVLGCISNDVDVIQIDIEGGLSGFEDQSFNHVIISQALQAMHATERILGEMLRVAEEAVVSFPNFAYRANRAAIAEGHMPVSEDLPYAWYETPNVRFFTLADFEALCGKLDIEIRERLAFDEAGQLVTQDPNLNGSLAFYRLGHRRG</sequence>
<dbReference type="InterPro" id="IPR010743">
    <property type="entry name" value="Methionine_synth_MetW"/>
</dbReference>
<dbReference type="AlphaFoldDB" id="A0A9D7FFG2"/>
<dbReference type="Gene3D" id="3.40.50.150">
    <property type="entry name" value="Vaccinia Virus protein VP39"/>
    <property type="match status" value="1"/>
</dbReference>
<organism evidence="1 2">
    <name type="scientific">Candidatus Propionivibrio dominans</name>
    <dbReference type="NCBI Taxonomy" id="2954373"/>
    <lineage>
        <taxon>Bacteria</taxon>
        <taxon>Pseudomonadati</taxon>
        <taxon>Pseudomonadota</taxon>
        <taxon>Betaproteobacteria</taxon>
        <taxon>Rhodocyclales</taxon>
        <taxon>Rhodocyclaceae</taxon>
        <taxon>Propionivibrio</taxon>
    </lineage>
</organism>
<dbReference type="Pfam" id="PF07021">
    <property type="entry name" value="MetW"/>
    <property type="match status" value="1"/>
</dbReference>
<protein>
    <submittedName>
        <fullName evidence="1">Methionine biosynthesis protein MetW</fullName>
    </submittedName>
</protein>
<dbReference type="EMBL" id="JADJNC010000067">
    <property type="protein sequence ID" value="MBK7425348.1"/>
    <property type="molecule type" value="Genomic_DNA"/>
</dbReference>
<dbReference type="InterPro" id="IPR029063">
    <property type="entry name" value="SAM-dependent_MTases_sf"/>
</dbReference>